<feature type="chain" id="PRO_5013268847" evidence="1">
    <location>
        <begin position="20"/>
        <end position="168"/>
    </location>
</feature>
<dbReference type="OrthoDB" id="271716at2"/>
<dbReference type="InterPro" id="IPR037401">
    <property type="entry name" value="SnoaL-like"/>
</dbReference>
<accession>A0A1M6LKN3</accession>
<dbReference type="InterPro" id="IPR032710">
    <property type="entry name" value="NTF2-like_dom_sf"/>
</dbReference>
<dbReference type="STRING" id="558155.SAMN04487911_13217"/>
<name>A0A1M6LKN3_9FLAO</name>
<evidence type="ECO:0000313" key="4">
    <source>
        <dbReference type="Proteomes" id="UP000184231"/>
    </source>
</evidence>
<organism evidence="3 4">
    <name type="scientific">Arenibacter nanhaiticus</name>
    <dbReference type="NCBI Taxonomy" id="558155"/>
    <lineage>
        <taxon>Bacteria</taxon>
        <taxon>Pseudomonadati</taxon>
        <taxon>Bacteroidota</taxon>
        <taxon>Flavobacteriia</taxon>
        <taxon>Flavobacteriales</taxon>
        <taxon>Flavobacteriaceae</taxon>
        <taxon>Arenibacter</taxon>
    </lineage>
</organism>
<evidence type="ECO:0000256" key="1">
    <source>
        <dbReference type="SAM" id="SignalP"/>
    </source>
</evidence>
<keyword evidence="4" id="KW-1185">Reference proteome</keyword>
<dbReference type="RefSeq" id="WP_072765635.1">
    <property type="nucleotide sequence ID" value="NZ_FQYX01000032.1"/>
</dbReference>
<evidence type="ECO:0000259" key="2">
    <source>
        <dbReference type="Pfam" id="PF13474"/>
    </source>
</evidence>
<keyword evidence="1" id="KW-0732">Signal</keyword>
<protein>
    <submittedName>
        <fullName evidence="3">SnoaL-like domain-containing protein</fullName>
    </submittedName>
</protein>
<dbReference type="SUPFAM" id="SSF54427">
    <property type="entry name" value="NTF2-like"/>
    <property type="match status" value="1"/>
</dbReference>
<feature type="signal peptide" evidence="1">
    <location>
        <begin position="1"/>
        <end position="19"/>
    </location>
</feature>
<dbReference type="EMBL" id="FQYX01000032">
    <property type="protein sequence ID" value="SHJ71761.1"/>
    <property type="molecule type" value="Genomic_DNA"/>
</dbReference>
<gene>
    <name evidence="3" type="ORF">SAMN04487911_13217</name>
</gene>
<dbReference type="Proteomes" id="UP000184231">
    <property type="component" value="Unassembled WGS sequence"/>
</dbReference>
<proteinExistence type="predicted"/>
<reference evidence="3 4" key="1">
    <citation type="submission" date="2016-11" db="EMBL/GenBank/DDBJ databases">
        <authorList>
            <person name="Jaros S."/>
            <person name="Januszkiewicz K."/>
            <person name="Wedrychowicz H."/>
        </authorList>
    </citation>
    <scope>NUCLEOTIDE SEQUENCE [LARGE SCALE GENOMIC DNA]</scope>
    <source>
        <strain evidence="3 4">CGMCC 1.8863</strain>
    </source>
</reference>
<dbReference type="AlphaFoldDB" id="A0A1M6LKN3"/>
<dbReference type="Gene3D" id="3.10.450.50">
    <property type="match status" value="1"/>
</dbReference>
<evidence type="ECO:0000313" key="3">
    <source>
        <dbReference type="EMBL" id="SHJ71761.1"/>
    </source>
</evidence>
<sequence>MNRLFIVGLMTILSSSLWAQKTAEAYKTEINTTLNDWHKAAAQANFQGYFDLMSEDAVFIGTDAHENWQKEAFMAYAKPHFDKGKAWDFTAVERNIYSNESKDIVWFDELLDTQMKLCRGAGVLKKIDGEWKIAHYVLSLVIPNENVSEVVQLKQEKDDAVIKKLGSQ</sequence>
<feature type="domain" description="SnoaL-like" evidence="2">
    <location>
        <begin position="30"/>
        <end position="142"/>
    </location>
</feature>
<dbReference type="Pfam" id="PF13474">
    <property type="entry name" value="SnoaL_3"/>
    <property type="match status" value="1"/>
</dbReference>